<dbReference type="Pfam" id="PF01904">
    <property type="entry name" value="DUF72"/>
    <property type="match status" value="1"/>
</dbReference>
<gene>
    <name evidence="1" type="ORF">Faunusvirus1_51</name>
</gene>
<dbReference type="InterPro" id="IPR036520">
    <property type="entry name" value="UPF0759_sf"/>
</dbReference>
<dbReference type="Gene3D" id="3.20.20.410">
    <property type="entry name" value="Protein of unknown function UPF0759"/>
    <property type="match status" value="1"/>
</dbReference>
<sequence length="265" mass="31098">MKIYIGTSGYDYDTWVSNYYKTGTNKLDQYMNDFKSVELNSTYYQIPKRNVWQSWADRAKQHRFVYSVKAYRSIVASRDPVNIKKYWGRFWNGCQLLDNSLGCILLQYSGKFKFDADRTDNTTAILDYLTKLLPKNVKFAFEFRHSSMFNSIIYKYFQQNKNWTIVVNHIMSNTQWFGDLVTGFHPELPIVPKLNLNFLYFRLHGTKGKYIGSYSISVLKQIVKCVKSADVTTVFVYFNNTAHINRHAKLPDAIVDIIDLNKLLK</sequence>
<reference evidence="1" key="1">
    <citation type="submission" date="2018-10" db="EMBL/GenBank/DDBJ databases">
        <title>Hidden diversity of soil giant viruses.</title>
        <authorList>
            <person name="Schulz F."/>
            <person name="Alteio L."/>
            <person name="Goudeau D."/>
            <person name="Ryan E.M."/>
            <person name="Malmstrom R.R."/>
            <person name="Blanchard J."/>
            <person name="Woyke T."/>
        </authorList>
    </citation>
    <scope>NUCLEOTIDE SEQUENCE</scope>
    <source>
        <strain evidence="1">FNV1</strain>
    </source>
</reference>
<organism evidence="1">
    <name type="scientific">Faunusvirus sp</name>
    <dbReference type="NCBI Taxonomy" id="2487766"/>
    <lineage>
        <taxon>Viruses</taxon>
        <taxon>Varidnaviria</taxon>
        <taxon>Bamfordvirae</taxon>
        <taxon>Nucleocytoviricota</taxon>
        <taxon>Megaviricetes</taxon>
        <taxon>Imitervirales</taxon>
        <taxon>Mimiviridae</taxon>
    </lineage>
</organism>
<name>A0A3G4ZYE5_9VIRU</name>
<dbReference type="SUPFAM" id="SSF117396">
    <property type="entry name" value="TM1631-like"/>
    <property type="match status" value="1"/>
</dbReference>
<evidence type="ECO:0008006" key="2">
    <source>
        <dbReference type="Google" id="ProtNLM"/>
    </source>
</evidence>
<protein>
    <recommendedName>
        <fullName evidence="2">DUF72 domain-containing protein</fullName>
    </recommendedName>
</protein>
<dbReference type="PANTHER" id="PTHR30348:SF4">
    <property type="entry name" value="DUF72 DOMAIN-CONTAINING PROTEIN"/>
    <property type="match status" value="1"/>
</dbReference>
<accession>A0A3G4ZYE5</accession>
<dbReference type="EMBL" id="MK072132">
    <property type="protein sequence ID" value="AYV79031.1"/>
    <property type="molecule type" value="Genomic_DNA"/>
</dbReference>
<dbReference type="InterPro" id="IPR002763">
    <property type="entry name" value="DUF72"/>
</dbReference>
<proteinExistence type="predicted"/>
<evidence type="ECO:0000313" key="1">
    <source>
        <dbReference type="EMBL" id="AYV79031.1"/>
    </source>
</evidence>
<dbReference type="PANTHER" id="PTHR30348">
    <property type="entry name" value="UNCHARACTERIZED PROTEIN YECE"/>
    <property type="match status" value="1"/>
</dbReference>